<evidence type="ECO:0000256" key="2">
    <source>
        <dbReference type="ARBA" id="ARBA00004173"/>
    </source>
</evidence>
<evidence type="ECO:0000256" key="7">
    <source>
        <dbReference type="ARBA" id="ARBA00022946"/>
    </source>
</evidence>
<keyword evidence="6 11" id="KW-0460">Magnesium</keyword>
<dbReference type="Gene3D" id="3.40.50.1220">
    <property type="entry name" value="TPP-binding domain"/>
    <property type="match status" value="1"/>
</dbReference>
<dbReference type="GO" id="GO:0000287">
    <property type="term" value="F:magnesium ion binding"/>
    <property type="evidence" value="ECO:0007669"/>
    <property type="project" value="InterPro"/>
</dbReference>
<dbReference type="PIRSF" id="PIRSF036565">
    <property type="entry name" value="Pyruvt_ip_decrb"/>
    <property type="match status" value="1"/>
</dbReference>
<comment type="subcellular location">
    <subcellularLocation>
        <location evidence="2">Mitochondrion</location>
    </subcellularLocation>
</comment>
<evidence type="ECO:0000256" key="4">
    <source>
        <dbReference type="ARBA" id="ARBA00022723"/>
    </source>
</evidence>
<dbReference type="GO" id="GO:0004737">
    <property type="term" value="F:pyruvate decarboxylase activity"/>
    <property type="evidence" value="ECO:0007669"/>
    <property type="project" value="TreeGrafter"/>
</dbReference>
<dbReference type="InterPro" id="IPR029061">
    <property type="entry name" value="THDP-binding"/>
</dbReference>
<comment type="cofactor">
    <cofactor evidence="11">
        <name>Mg(2+)</name>
        <dbReference type="ChEBI" id="CHEBI:18420"/>
    </cofactor>
    <text evidence="11">Binds 1 Mg(2+) per subunit.</text>
</comment>
<dbReference type="Pfam" id="PF00205">
    <property type="entry name" value="TPP_enzyme_M"/>
    <property type="match status" value="1"/>
</dbReference>
<dbReference type="GO" id="GO:0005829">
    <property type="term" value="C:cytosol"/>
    <property type="evidence" value="ECO:0007669"/>
    <property type="project" value="TreeGrafter"/>
</dbReference>
<keyword evidence="7" id="KW-0809">Transit peptide</keyword>
<evidence type="ECO:0000256" key="12">
    <source>
        <dbReference type="RuleBase" id="RU362132"/>
    </source>
</evidence>
<organism evidence="17 18">
    <name type="scientific">Filobasidium floriforme</name>
    <dbReference type="NCBI Taxonomy" id="5210"/>
    <lineage>
        <taxon>Eukaryota</taxon>
        <taxon>Fungi</taxon>
        <taxon>Dikarya</taxon>
        <taxon>Basidiomycota</taxon>
        <taxon>Agaricomycotina</taxon>
        <taxon>Tremellomycetes</taxon>
        <taxon>Filobasidiales</taxon>
        <taxon>Filobasidiaceae</taxon>
        <taxon>Filobasidium</taxon>
    </lineage>
</organism>
<dbReference type="Pfam" id="PF02776">
    <property type="entry name" value="TPP_enzyme_N"/>
    <property type="match status" value="1"/>
</dbReference>
<dbReference type="FunFam" id="3.40.50.970:FF:000024">
    <property type="entry name" value="Pyruvate decarboxylase isozyme"/>
    <property type="match status" value="1"/>
</dbReference>
<feature type="domain" description="Thiamine pyrophosphate enzyme central" evidence="14">
    <location>
        <begin position="214"/>
        <end position="336"/>
    </location>
</feature>
<keyword evidence="9" id="KW-0496">Mitochondrion</keyword>
<keyword evidence="8 12" id="KW-0786">Thiamine pyrophosphate</keyword>
<evidence type="ECO:0000256" key="1">
    <source>
        <dbReference type="ARBA" id="ARBA00001964"/>
    </source>
</evidence>
<dbReference type="InterPro" id="IPR012000">
    <property type="entry name" value="Thiamin_PyroP_enz_cen_dom"/>
</dbReference>
<accession>A0A8K0JLE5</accession>
<dbReference type="AlphaFoldDB" id="A0A8K0JLE5"/>
<evidence type="ECO:0000259" key="16">
    <source>
        <dbReference type="Pfam" id="PF02776"/>
    </source>
</evidence>
<dbReference type="Pfam" id="PF02775">
    <property type="entry name" value="TPP_enzyme_C"/>
    <property type="match status" value="1"/>
</dbReference>
<feature type="binding site" evidence="11">
    <location>
        <position position="497"/>
    </location>
    <ligand>
        <name>Mg(2+)</name>
        <dbReference type="ChEBI" id="CHEBI:18420"/>
    </ligand>
</feature>
<comment type="cofactor">
    <cofactor evidence="1">
        <name>thiamine diphosphate</name>
        <dbReference type="ChEBI" id="CHEBI:58937"/>
    </cofactor>
</comment>
<keyword evidence="5" id="KW-0210">Decarboxylase</keyword>
<dbReference type="CDD" id="cd02005">
    <property type="entry name" value="TPP_PDC_IPDC"/>
    <property type="match status" value="1"/>
</dbReference>
<proteinExistence type="inferred from homology"/>
<evidence type="ECO:0000256" key="10">
    <source>
        <dbReference type="ARBA" id="ARBA00023239"/>
    </source>
</evidence>
<dbReference type="GO" id="GO:0005634">
    <property type="term" value="C:nucleus"/>
    <property type="evidence" value="ECO:0007669"/>
    <property type="project" value="TreeGrafter"/>
</dbReference>
<dbReference type="GO" id="GO:0005739">
    <property type="term" value="C:mitochondrion"/>
    <property type="evidence" value="ECO:0007669"/>
    <property type="project" value="UniProtKB-SubCell"/>
</dbReference>
<protein>
    <recommendedName>
        <fullName evidence="19">Pyruvate decarboxylase</fullName>
    </recommendedName>
</protein>
<dbReference type="SUPFAM" id="SSF52467">
    <property type="entry name" value="DHS-like NAD/FAD-binding domain"/>
    <property type="match status" value="1"/>
</dbReference>
<dbReference type="SUPFAM" id="SSF52518">
    <property type="entry name" value="Thiamin diphosphate-binding fold (THDP-binding)"/>
    <property type="match status" value="2"/>
</dbReference>
<keyword evidence="18" id="KW-1185">Reference proteome</keyword>
<evidence type="ECO:0000256" key="13">
    <source>
        <dbReference type="SAM" id="MobiDB-lite"/>
    </source>
</evidence>
<dbReference type="FunFam" id="3.40.50.970:FF:000019">
    <property type="entry name" value="Pyruvate decarboxylase isozyme"/>
    <property type="match status" value="1"/>
</dbReference>
<feature type="region of interest" description="Disordered" evidence="13">
    <location>
        <begin position="184"/>
        <end position="203"/>
    </location>
</feature>
<dbReference type="Gene3D" id="3.40.50.970">
    <property type="match status" value="2"/>
</dbReference>
<feature type="domain" description="Thiamine pyrophosphate enzyme N-terminal TPP-binding" evidence="16">
    <location>
        <begin position="5"/>
        <end position="110"/>
    </location>
</feature>
<dbReference type="Proteomes" id="UP000812966">
    <property type="component" value="Unassembled WGS sequence"/>
</dbReference>
<evidence type="ECO:0008006" key="19">
    <source>
        <dbReference type="Google" id="ProtNLM"/>
    </source>
</evidence>
<dbReference type="GO" id="GO:0000949">
    <property type="term" value="P:aromatic amino acid family catabolic process to alcohol via Ehrlich pathway"/>
    <property type="evidence" value="ECO:0007669"/>
    <property type="project" value="TreeGrafter"/>
</dbReference>
<evidence type="ECO:0000256" key="11">
    <source>
        <dbReference type="PIRSR" id="PIRSR036565-2"/>
    </source>
</evidence>
<comment type="caution">
    <text evidence="17">The sequence shown here is derived from an EMBL/GenBank/DDBJ whole genome shotgun (WGS) entry which is preliminary data.</text>
</comment>
<evidence type="ECO:0000259" key="14">
    <source>
        <dbReference type="Pfam" id="PF00205"/>
    </source>
</evidence>
<dbReference type="InterPro" id="IPR047214">
    <property type="entry name" value="TPP_PDC_IPDC"/>
</dbReference>
<gene>
    <name evidence="17" type="ORF">FFLO_03115</name>
</gene>
<evidence type="ECO:0000313" key="17">
    <source>
        <dbReference type="EMBL" id="KAG7549002.1"/>
    </source>
</evidence>
<evidence type="ECO:0000256" key="5">
    <source>
        <dbReference type="ARBA" id="ARBA00022793"/>
    </source>
</evidence>
<dbReference type="GO" id="GO:0030976">
    <property type="term" value="F:thiamine pyrophosphate binding"/>
    <property type="evidence" value="ECO:0007669"/>
    <property type="project" value="InterPro"/>
</dbReference>
<dbReference type="InterPro" id="IPR012001">
    <property type="entry name" value="Thiamin_PyroP_enz_TPP-bd_dom"/>
</dbReference>
<dbReference type="InterPro" id="IPR029035">
    <property type="entry name" value="DHS-like_NAD/FAD-binding_dom"/>
</dbReference>
<evidence type="ECO:0000259" key="15">
    <source>
        <dbReference type="Pfam" id="PF02775"/>
    </source>
</evidence>
<dbReference type="InterPro" id="IPR011766">
    <property type="entry name" value="TPP_enzyme_TPP-bd"/>
</dbReference>
<keyword evidence="4 11" id="KW-0479">Metal-binding</keyword>
<dbReference type="InterPro" id="IPR047213">
    <property type="entry name" value="TPP_PYR_PDC_IPDC-like"/>
</dbReference>
<keyword evidence="10" id="KW-0456">Lyase</keyword>
<reference evidence="17" key="1">
    <citation type="submission" date="2020-04" db="EMBL/GenBank/DDBJ databases">
        <title>Analysis of mating type loci in Filobasidium floriforme.</title>
        <authorList>
            <person name="Nowrousian M."/>
        </authorList>
    </citation>
    <scope>NUCLEOTIDE SEQUENCE</scope>
    <source>
        <strain evidence="17">CBS 6242</strain>
    </source>
</reference>
<feature type="binding site" evidence="11">
    <location>
        <position position="468"/>
    </location>
    <ligand>
        <name>Mg(2+)</name>
        <dbReference type="ChEBI" id="CHEBI:18420"/>
    </ligand>
</feature>
<dbReference type="InterPro" id="IPR012110">
    <property type="entry name" value="PDC/IPDC-like"/>
</dbReference>
<sequence length="590" mass="65167">MGEIELGQYIVERLKQLDVKQVFGLPGDYNLDWLDFIENDKDIHWVGSTNELNASYAADGYARVKHSLGVVVTTFGVGELSALNGIAGAMSERVPILHLVGVPSTSLQANKAILHHTLGGSGTFNSFAEMSSHISSAVGILKKNTDWTTEIDRVITCALTECRPVYLTLPTDLVHAKVSDAPLRESKLPRPHSAPVSDELGDESTQSDVLKHCIAEISERFEKSKNPIVVVDICADRFGCGPELKKLVEATGVRFFANHTCRSVLDEDHTLFGGTYAGANSLPAVRQEIENADFVLMAGKLESDFNSGSFTFQLPVKDTVELHSFETKIGYASYPECDIRTILPHLTRALGQIVKKNGGPKQKDEKLIEKSKKQREELGQVPEPDSKAIKHDWFWPRIGAFLQPNDIVIGETGTSSFGLVNVPFPKNGSCLTQTLWGSIGWATGATMGAVLAANEAKEKRRTILFTGDGSIQLTLQEVGTMIRRKTCPYLFVLNNDGYEIERQIHGPKAEYNDIMMYDWQKMLPFFAGKSTHPYQSFEVHTPAELDELLNDKEFNVADKLRLIEVYMPRGDAPAGLIRQAQLTAEANSKI</sequence>
<comment type="similarity">
    <text evidence="3 12">Belongs to the TPP enzyme family.</text>
</comment>
<dbReference type="PANTHER" id="PTHR43452">
    <property type="entry name" value="PYRUVATE DECARBOXYLASE"/>
    <property type="match status" value="1"/>
</dbReference>
<dbReference type="CDD" id="cd07038">
    <property type="entry name" value="TPP_PYR_PDC_IPDC_like"/>
    <property type="match status" value="1"/>
</dbReference>
<evidence type="ECO:0000256" key="9">
    <source>
        <dbReference type="ARBA" id="ARBA00023128"/>
    </source>
</evidence>
<feature type="binding site" evidence="11">
    <location>
        <position position="495"/>
    </location>
    <ligand>
        <name>Mg(2+)</name>
        <dbReference type="ChEBI" id="CHEBI:18420"/>
    </ligand>
</feature>
<evidence type="ECO:0000256" key="6">
    <source>
        <dbReference type="ARBA" id="ARBA00022842"/>
    </source>
</evidence>
<evidence type="ECO:0000256" key="3">
    <source>
        <dbReference type="ARBA" id="ARBA00007812"/>
    </source>
</evidence>
<dbReference type="EMBL" id="JABELV010000055">
    <property type="protein sequence ID" value="KAG7549002.1"/>
    <property type="molecule type" value="Genomic_DNA"/>
</dbReference>
<dbReference type="PANTHER" id="PTHR43452:SF30">
    <property type="entry name" value="PYRUVATE DECARBOXYLASE ISOZYME 1-RELATED"/>
    <property type="match status" value="1"/>
</dbReference>
<feature type="domain" description="Thiamine pyrophosphate enzyme TPP-binding" evidence="15">
    <location>
        <begin position="421"/>
        <end position="511"/>
    </location>
</feature>
<name>A0A8K0JLE5_9TREE</name>
<evidence type="ECO:0000313" key="18">
    <source>
        <dbReference type="Proteomes" id="UP000812966"/>
    </source>
</evidence>
<evidence type="ECO:0000256" key="8">
    <source>
        <dbReference type="ARBA" id="ARBA00023052"/>
    </source>
</evidence>